<reference evidence="1 2" key="1">
    <citation type="journal article" date="2019" name="Nat. Ecol. Evol.">
        <title>Megaphylogeny resolves global patterns of mushroom evolution.</title>
        <authorList>
            <person name="Varga T."/>
            <person name="Krizsan K."/>
            <person name="Foldi C."/>
            <person name="Dima B."/>
            <person name="Sanchez-Garcia M."/>
            <person name="Sanchez-Ramirez S."/>
            <person name="Szollosi G.J."/>
            <person name="Szarkandi J.G."/>
            <person name="Papp V."/>
            <person name="Albert L."/>
            <person name="Andreopoulos W."/>
            <person name="Angelini C."/>
            <person name="Antonin V."/>
            <person name="Barry K.W."/>
            <person name="Bougher N.L."/>
            <person name="Buchanan P."/>
            <person name="Buyck B."/>
            <person name="Bense V."/>
            <person name="Catcheside P."/>
            <person name="Chovatia M."/>
            <person name="Cooper J."/>
            <person name="Damon W."/>
            <person name="Desjardin D."/>
            <person name="Finy P."/>
            <person name="Geml J."/>
            <person name="Haridas S."/>
            <person name="Hughes K."/>
            <person name="Justo A."/>
            <person name="Karasinski D."/>
            <person name="Kautmanova I."/>
            <person name="Kiss B."/>
            <person name="Kocsube S."/>
            <person name="Kotiranta H."/>
            <person name="LaButti K.M."/>
            <person name="Lechner B.E."/>
            <person name="Liimatainen K."/>
            <person name="Lipzen A."/>
            <person name="Lukacs Z."/>
            <person name="Mihaltcheva S."/>
            <person name="Morgado L.N."/>
            <person name="Niskanen T."/>
            <person name="Noordeloos M.E."/>
            <person name="Ohm R.A."/>
            <person name="Ortiz-Santana B."/>
            <person name="Ovrebo C."/>
            <person name="Racz N."/>
            <person name="Riley R."/>
            <person name="Savchenko A."/>
            <person name="Shiryaev A."/>
            <person name="Soop K."/>
            <person name="Spirin V."/>
            <person name="Szebenyi C."/>
            <person name="Tomsovsky M."/>
            <person name="Tulloss R.E."/>
            <person name="Uehling J."/>
            <person name="Grigoriev I.V."/>
            <person name="Vagvolgyi C."/>
            <person name="Papp T."/>
            <person name="Martin F.M."/>
            <person name="Miettinen O."/>
            <person name="Hibbett D.S."/>
            <person name="Nagy L.G."/>
        </authorList>
    </citation>
    <scope>NUCLEOTIDE SEQUENCE [LARGE SCALE GENOMIC DNA]</scope>
    <source>
        <strain evidence="1 2">NL-1719</strain>
    </source>
</reference>
<sequence length="662" mass="74510">MSTLGNGKGREVQEADTPTSADGVEELTYCFTGLHLIRLTEDYMNQYKREFASQDLSEESPEDISVQDQPQASEIPEAGGPSTEDLQREAIQEIISGMSALLDMKIPPKISWHPTSNISIPNPLPISIPNPSSSISISTPNLAPSSTSSPGHQGLEEDQALDPRALAARLEELTTQSGQQTPQPAQTPVSTVAPKMTSKTNKKKRKRGLTPPTDGLHWDAMPVPKKMKGVELEEGELAEEEPEHEIKESGEDTSKPKKQRKRKRRYARGSRKNGPQGEMSREEYLHLRRELRTVAISSSAFSLVEDARVGGTGWMGAKMDPKQRERIAKAWENKEIKRELTAFKPVQADLKKTLVFVDCHMVPFLALTDQSTWMATKAGPELVQLSLDILVDPDPRVPPKPRKVDGKVQIPSRGPHEPVIIGHDRPYDKAPALSKYHRLRLDKLKAYIESEPMQAICKWLRGVLERLFKGVLERYDRNADWHFQRYGIKRMFDPFWNFCFNACYPGQDRVHCRPHTDHKNIVGVCVVIPYLLPGSTFDYKRRSWLVIWEAGVIIEMPPWTAVIYPSSLFFHFNIDIHDIQFIDTYQGSLPEKKDAEPGDVKGRGSMVFFNQASMFQSSELDFDTVAAAKLAGHEGKSDFPADIQAAFQKYSQFVDLPKPSTT</sequence>
<dbReference type="EMBL" id="ML209123">
    <property type="protein sequence ID" value="TFK58970.1"/>
    <property type="molecule type" value="Genomic_DNA"/>
</dbReference>
<name>A0ACD3A0M0_9AGAR</name>
<keyword evidence="2" id="KW-1185">Reference proteome</keyword>
<proteinExistence type="predicted"/>
<organism evidence="1 2">
    <name type="scientific">Pluteus cervinus</name>
    <dbReference type="NCBI Taxonomy" id="181527"/>
    <lineage>
        <taxon>Eukaryota</taxon>
        <taxon>Fungi</taxon>
        <taxon>Dikarya</taxon>
        <taxon>Basidiomycota</taxon>
        <taxon>Agaricomycotina</taxon>
        <taxon>Agaricomycetes</taxon>
        <taxon>Agaricomycetidae</taxon>
        <taxon>Agaricales</taxon>
        <taxon>Pluteineae</taxon>
        <taxon>Pluteaceae</taxon>
        <taxon>Pluteus</taxon>
    </lineage>
</organism>
<evidence type="ECO:0000313" key="1">
    <source>
        <dbReference type="EMBL" id="TFK58970.1"/>
    </source>
</evidence>
<protein>
    <submittedName>
        <fullName evidence="1">Uncharacterized protein</fullName>
    </submittedName>
</protein>
<gene>
    <name evidence="1" type="ORF">BDN72DRAFT_906257</name>
</gene>
<dbReference type="Proteomes" id="UP000308600">
    <property type="component" value="Unassembled WGS sequence"/>
</dbReference>
<evidence type="ECO:0000313" key="2">
    <source>
        <dbReference type="Proteomes" id="UP000308600"/>
    </source>
</evidence>
<accession>A0ACD3A0M0</accession>